<reference evidence="2 3" key="1">
    <citation type="submission" date="2021-02" db="EMBL/GenBank/DDBJ databases">
        <title>Characterization of Marinitoga sp. nov. str. BP5-C20A.</title>
        <authorList>
            <person name="Erauso G."/>
            <person name="Postec A."/>
        </authorList>
    </citation>
    <scope>NUCLEOTIDE SEQUENCE [LARGE SCALE GENOMIC DNA]</scope>
    <source>
        <strain evidence="2 3">BP5-C20A</strain>
    </source>
</reference>
<evidence type="ECO:0000259" key="1">
    <source>
        <dbReference type="Pfam" id="PF09820"/>
    </source>
</evidence>
<dbReference type="Pfam" id="PF08011">
    <property type="entry name" value="PDDEXK_9"/>
    <property type="match status" value="1"/>
</dbReference>
<dbReference type="EMBL" id="CP069362">
    <property type="protein sequence ID" value="WGS63908.1"/>
    <property type="molecule type" value="Genomic_DNA"/>
</dbReference>
<name>A0ABY8PMZ6_9BACT</name>
<sequence length="569" mass="67122">MMNLKRLPIGRSDFKSIIEDNMYYIDKSMLIKEIIESGDVILITRPRRFGKTLNMSMMKYFFRNDQDNKHLFEGLKIWKKKEIIEKYLNKYPVIYLTFKDAKQEDFLTMYSKIKMIIRDVYDEFNYLLNKNILSEIEKKDYMRVLGLEEIKGNTIEEKRSNEKTMFEESIKKLSEYLYRYYKQKVILLIDEYDTPIQQSYLNGYYNEFINFMGNILGNALKDNEYLEKGVLTGITRVAKESIFTGVNNLDVSTILGKLFNDKFGLTWEEVEETLRYYGLEYEKEKVIEWYNGYNFGGKEIYNPYSIINLARNKGEIKYYWINSSGNALIKQLIRQSTAEVKTKIEELIEGKEIESSIDENLVYGDLDKSTEESIWTLFLFTGYLTWTKHTGEEGEPRYSLKITNKETLQFFKKTVVDIIKETKIELESIIQNIIIGKYKEFGIKFKKIVKETLSYYDISGEEPERFYHGLILGMVVGLSKKYIVKSNRETGYGRADLILIPKEKTEPGIIFEFKKYSIDFDKDLKDSAEKGIKQIEEKGYEEEIKSYGIEKIIKVAIAFDKKNVEIIVK</sequence>
<proteinExistence type="predicted"/>
<dbReference type="Proteomes" id="UP001232493">
    <property type="component" value="Chromosome"/>
</dbReference>
<evidence type="ECO:0000313" key="2">
    <source>
        <dbReference type="EMBL" id="WGS63908.1"/>
    </source>
</evidence>
<evidence type="ECO:0000313" key="3">
    <source>
        <dbReference type="Proteomes" id="UP001232493"/>
    </source>
</evidence>
<protein>
    <submittedName>
        <fullName evidence="2">AAA family ATPase</fullName>
    </submittedName>
</protein>
<feature type="domain" description="AAA-ATPase-like" evidence="1">
    <location>
        <begin position="8"/>
        <end position="243"/>
    </location>
</feature>
<accession>A0ABY8PMZ6</accession>
<dbReference type="InterPro" id="IPR027417">
    <property type="entry name" value="P-loop_NTPase"/>
</dbReference>
<dbReference type="Pfam" id="PF09820">
    <property type="entry name" value="AAA-ATPase_like"/>
    <property type="match status" value="1"/>
</dbReference>
<dbReference type="InterPro" id="IPR012547">
    <property type="entry name" value="PDDEXK_9"/>
</dbReference>
<dbReference type="InterPro" id="IPR018631">
    <property type="entry name" value="AAA-ATPase-like_dom"/>
</dbReference>
<organism evidence="2 3">
    <name type="scientific">Marinitoga aeolica</name>
    <dbReference type="NCBI Taxonomy" id="2809031"/>
    <lineage>
        <taxon>Bacteria</taxon>
        <taxon>Thermotogati</taxon>
        <taxon>Thermotogota</taxon>
        <taxon>Thermotogae</taxon>
        <taxon>Petrotogales</taxon>
        <taxon>Petrotogaceae</taxon>
        <taxon>Marinitoga</taxon>
    </lineage>
</organism>
<dbReference type="PANTHER" id="PTHR34825:SF1">
    <property type="entry name" value="AAA-ATPASE-LIKE DOMAIN-CONTAINING PROTEIN"/>
    <property type="match status" value="1"/>
</dbReference>
<dbReference type="Gene3D" id="3.40.50.300">
    <property type="entry name" value="P-loop containing nucleotide triphosphate hydrolases"/>
    <property type="match status" value="1"/>
</dbReference>
<gene>
    <name evidence="2" type="ORF">JRV97_05880</name>
</gene>
<dbReference type="PANTHER" id="PTHR34825">
    <property type="entry name" value="CONSERVED PROTEIN, WITH A WEAK D-GALACTARATE DEHYDRATASE/ALTRONATE HYDROLASE DOMAIN"/>
    <property type="match status" value="1"/>
</dbReference>
<keyword evidence="3" id="KW-1185">Reference proteome</keyword>